<dbReference type="PANTHER" id="PTHR30154:SF34">
    <property type="entry name" value="TRANSCRIPTIONAL REGULATOR AZLB"/>
    <property type="match status" value="1"/>
</dbReference>
<dbReference type="Gene3D" id="3.30.70.920">
    <property type="match status" value="1"/>
</dbReference>
<dbReference type="InterPro" id="IPR019887">
    <property type="entry name" value="Tscrpt_reg_AsnC/Lrp_C"/>
</dbReference>
<dbReference type="EMBL" id="CP016757">
    <property type="protein sequence ID" value="ANZ45515.1"/>
    <property type="molecule type" value="Genomic_DNA"/>
</dbReference>
<dbReference type="STRING" id="1197717.BED41_10800"/>
<dbReference type="RefSeq" id="WP_066745938.1">
    <property type="nucleotide sequence ID" value="NZ_CALCLR010000086.1"/>
</dbReference>
<dbReference type="SUPFAM" id="SSF46785">
    <property type="entry name" value="Winged helix' DNA-binding domain"/>
    <property type="match status" value="1"/>
</dbReference>
<dbReference type="Gene3D" id="1.10.10.10">
    <property type="entry name" value="Winged helix-like DNA-binding domain superfamily/Winged helix DNA-binding domain"/>
    <property type="match status" value="1"/>
</dbReference>
<dbReference type="AlphaFoldDB" id="A0A1B2I6B4"/>
<dbReference type="SMART" id="SM00344">
    <property type="entry name" value="HTH_ASNC"/>
    <property type="match status" value="1"/>
</dbReference>
<dbReference type="PRINTS" id="PR00033">
    <property type="entry name" value="HTHASNC"/>
</dbReference>
<accession>A0A1B2I6B4</accession>
<organism evidence="1 2">
    <name type="scientific">Cloacibacillus porcorum</name>
    <dbReference type="NCBI Taxonomy" id="1197717"/>
    <lineage>
        <taxon>Bacteria</taxon>
        <taxon>Thermotogati</taxon>
        <taxon>Synergistota</taxon>
        <taxon>Synergistia</taxon>
        <taxon>Synergistales</taxon>
        <taxon>Synergistaceae</taxon>
        <taxon>Cloacibacillus</taxon>
    </lineage>
</organism>
<protein>
    <submittedName>
        <fullName evidence="1">Uncharacterized protein</fullName>
    </submittedName>
</protein>
<dbReference type="Proteomes" id="UP000093044">
    <property type="component" value="Chromosome"/>
</dbReference>
<keyword evidence="2" id="KW-1185">Reference proteome</keyword>
<dbReference type="GO" id="GO:0043565">
    <property type="term" value="F:sequence-specific DNA binding"/>
    <property type="evidence" value="ECO:0007669"/>
    <property type="project" value="InterPro"/>
</dbReference>
<dbReference type="GO" id="GO:0043200">
    <property type="term" value="P:response to amino acid"/>
    <property type="evidence" value="ECO:0007669"/>
    <property type="project" value="TreeGrafter"/>
</dbReference>
<dbReference type="InterPro" id="IPR011991">
    <property type="entry name" value="ArsR-like_HTH"/>
</dbReference>
<dbReference type="InterPro" id="IPR000485">
    <property type="entry name" value="AsnC-type_HTH_dom"/>
</dbReference>
<evidence type="ECO:0000313" key="2">
    <source>
        <dbReference type="Proteomes" id="UP000093044"/>
    </source>
</evidence>
<evidence type="ECO:0000313" key="1">
    <source>
        <dbReference type="EMBL" id="ANZ45515.1"/>
    </source>
</evidence>
<dbReference type="InterPro" id="IPR036390">
    <property type="entry name" value="WH_DNA-bd_sf"/>
</dbReference>
<dbReference type="InterPro" id="IPR011008">
    <property type="entry name" value="Dimeric_a/b-barrel"/>
</dbReference>
<dbReference type="InterPro" id="IPR019888">
    <property type="entry name" value="Tscrpt_reg_AsnC-like"/>
</dbReference>
<sequence>MKKPIKMSYDETDLRIIEEIRDNARISYKNLSEAVNLSVPAVFERMKKMEERGVIQGYKTAVDYCRIGYPIHVFILLHDDRCRDGVPYMLSQMESIFQFWIVSGEYDYLLEVYLSTSQELDDLLNELYKIGRTHTMLILNKLKEDSL</sequence>
<dbReference type="KEGG" id="cpor:BED41_10800"/>
<dbReference type="InterPro" id="IPR036388">
    <property type="entry name" value="WH-like_DNA-bd_sf"/>
</dbReference>
<dbReference type="GeneID" id="83058335"/>
<name>A0A1B2I6B4_9BACT</name>
<gene>
    <name evidence="1" type="ORF">BED41_10800</name>
</gene>
<reference evidence="1" key="1">
    <citation type="submission" date="2016-08" db="EMBL/GenBank/DDBJ databases">
        <title>Complete genome of Cloacibacillus porcorum.</title>
        <authorList>
            <person name="Looft T."/>
            <person name="Bayles D.O."/>
            <person name="Alt D.P."/>
        </authorList>
    </citation>
    <scope>NUCLEOTIDE SEQUENCE [LARGE SCALE GENOMIC DNA]</scope>
    <source>
        <strain evidence="1">CL-84</strain>
    </source>
</reference>
<dbReference type="Pfam" id="PF01037">
    <property type="entry name" value="AsnC_trans_reg"/>
    <property type="match status" value="1"/>
</dbReference>
<proteinExistence type="predicted"/>
<dbReference type="Pfam" id="PF13412">
    <property type="entry name" value="HTH_24"/>
    <property type="match status" value="1"/>
</dbReference>
<dbReference type="SUPFAM" id="SSF54909">
    <property type="entry name" value="Dimeric alpha+beta barrel"/>
    <property type="match status" value="1"/>
</dbReference>
<dbReference type="OrthoDB" id="5243753at2"/>
<dbReference type="PANTHER" id="PTHR30154">
    <property type="entry name" value="LEUCINE-RESPONSIVE REGULATORY PROTEIN"/>
    <property type="match status" value="1"/>
</dbReference>
<dbReference type="GO" id="GO:0005829">
    <property type="term" value="C:cytosol"/>
    <property type="evidence" value="ECO:0007669"/>
    <property type="project" value="TreeGrafter"/>
</dbReference>
<dbReference type="CDD" id="cd00090">
    <property type="entry name" value="HTH_ARSR"/>
    <property type="match status" value="1"/>
</dbReference>
<dbReference type="PROSITE" id="PS50956">
    <property type="entry name" value="HTH_ASNC_2"/>
    <property type="match status" value="1"/>
</dbReference>